<dbReference type="AlphaFoldDB" id="A0A5P9JZ91"/>
<dbReference type="InterPro" id="IPR013656">
    <property type="entry name" value="PAS_4"/>
</dbReference>
<dbReference type="GO" id="GO:0005524">
    <property type="term" value="F:ATP binding"/>
    <property type="evidence" value="ECO:0007669"/>
    <property type="project" value="UniProtKB-KW"/>
</dbReference>
<dbReference type="InterPro" id="IPR000014">
    <property type="entry name" value="PAS"/>
</dbReference>
<dbReference type="InterPro" id="IPR035965">
    <property type="entry name" value="PAS-like_dom_sf"/>
</dbReference>
<comment type="catalytic activity">
    <reaction evidence="1">
        <text>ATP + protein L-histidine = ADP + protein N-phospho-L-histidine.</text>
        <dbReference type="EC" id="2.7.13.3"/>
    </reaction>
</comment>
<dbReference type="Pfam" id="PF08448">
    <property type="entry name" value="PAS_4"/>
    <property type="match status" value="1"/>
</dbReference>
<evidence type="ECO:0000256" key="8">
    <source>
        <dbReference type="ARBA" id="ARBA00022643"/>
    </source>
</evidence>
<evidence type="ECO:0000256" key="15">
    <source>
        <dbReference type="ARBA" id="ARBA00023026"/>
    </source>
</evidence>
<dbReference type="InterPro" id="IPR013655">
    <property type="entry name" value="PAS_fold_3"/>
</dbReference>
<dbReference type="Pfam" id="PF08447">
    <property type="entry name" value="PAS_3"/>
    <property type="match status" value="1"/>
</dbReference>
<organism evidence="19 20">
    <name type="scientific">Microvirga thermotolerans</name>
    <dbReference type="NCBI Taxonomy" id="2651334"/>
    <lineage>
        <taxon>Bacteria</taxon>
        <taxon>Pseudomonadati</taxon>
        <taxon>Pseudomonadota</taxon>
        <taxon>Alphaproteobacteria</taxon>
        <taxon>Hyphomicrobiales</taxon>
        <taxon>Methylobacteriaceae</taxon>
        <taxon>Microvirga</taxon>
    </lineage>
</organism>
<dbReference type="GO" id="GO:0009881">
    <property type="term" value="F:photoreceptor activity"/>
    <property type="evidence" value="ECO:0007669"/>
    <property type="project" value="UniProtKB-KW"/>
</dbReference>
<accession>A0A5P9JZ91</accession>
<evidence type="ECO:0000256" key="9">
    <source>
        <dbReference type="ARBA" id="ARBA00022679"/>
    </source>
</evidence>
<dbReference type="EC" id="2.7.13.3" evidence="2"/>
<evidence type="ECO:0000313" key="19">
    <source>
        <dbReference type="EMBL" id="QFU17763.1"/>
    </source>
</evidence>
<sequence length="489" mass="54285">MSPSRTWAHGIDEIRFQPEAEGLSHESLASLLENVPLAICVTLGPEHRYAFANRTFRSALALSGDLAGKPLREALGSRYTEQTQAPRQTVLETGQPIEVTNVAFGPGDNQETTFWDITFLPVLDADDRIGGILSLGVDVTSRENATRRADRHAQEGLINSKRLALAVEATELGLWEWIAATGRIYWSERQKEIFGIAPDEPLTHELWISSIHPEDRDWVVAKVDSLSNPASTGKLQIEYRIVRPDGEVRWISSRGRMLYETVDGKPRAARLLGTILDITERRTNEEARRLLAKELDHRVKNLFAMANAMVTMTARNAGSVEEMSASLHGRLHALAKAHELIRPALAEERPFQHETTVAAIAETILAPYKDFGMPTRISIQCAPISVGAKSATSLTLILHELATNASKYGALTRTDGALNVICWHDGKRMFLVWQERGGPAIEGPPAYQGFGSQLARKSVIDQLEGEIAYDWLRDGLRVDLRVPLDRLSR</sequence>
<keyword evidence="14" id="KW-0157">Chromophore</keyword>
<evidence type="ECO:0000259" key="17">
    <source>
        <dbReference type="PROSITE" id="PS50112"/>
    </source>
</evidence>
<evidence type="ECO:0000256" key="3">
    <source>
        <dbReference type="ARBA" id="ARBA00021740"/>
    </source>
</evidence>
<evidence type="ECO:0000259" key="18">
    <source>
        <dbReference type="PROSITE" id="PS50113"/>
    </source>
</evidence>
<dbReference type="GO" id="GO:0004673">
    <property type="term" value="F:protein histidine kinase activity"/>
    <property type="evidence" value="ECO:0007669"/>
    <property type="project" value="UniProtKB-EC"/>
</dbReference>
<dbReference type="InterPro" id="IPR036890">
    <property type="entry name" value="HATPase_C_sf"/>
</dbReference>
<dbReference type="Gene3D" id="2.10.70.100">
    <property type="match status" value="1"/>
</dbReference>
<dbReference type="SUPFAM" id="SSF55785">
    <property type="entry name" value="PYP-like sensor domain (PAS domain)"/>
    <property type="match status" value="2"/>
</dbReference>
<feature type="domain" description="PAC" evidence="18">
    <location>
        <begin position="235"/>
        <end position="290"/>
    </location>
</feature>
<evidence type="ECO:0000256" key="12">
    <source>
        <dbReference type="ARBA" id="ARBA00022777"/>
    </source>
</evidence>
<dbReference type="SMART" id="SM00091">
    <property type="entry name" value="PAS"/>
    <property type="match status" value="2"/>
</dbReference>
<keyword evidence="8" id="KW-0288">FMN</keyword>
<evidence type="ECO:0000256" key="7">
    <source>
        <dbReference type="ARBA" id="ARBA00022630"/>
    </source>
</evidence>
<dbReference type="InterPro" id="IPR001610">
    <property type="entry name" value="PAC"/>
</dbReference>
<keyword evidence="7" id="KW-0285">Flavoprotein</keyword>
<dbReference type="RefSeq" id="WP_152587394.1">
    <property type="nucleotide sequence ID" value="NZ_CP045423.1"/>
</dbReference>
<evidence type="ECO:0000256" key="10">
    <source>
        <dbReference type="ARBA" id="ARBA00022737"/>
    </source>
</evidence>
<dbReference type="PROSITE" id="PS50113">
    <property type="entry name" value="PAC"/>
    <property type="match status" value="1"/>
</dbReference>
<keyword evidence="11" id="KW-0547">Nucleotide-binding</keyword>
<evidence type="ECO:0000313" key="20">
    <source>
        <dbReference type="Proteomes" id="UP000325614"/>
    </source>
</evidence>
<evidence type="ECO:0000256" key="4">
    <source>
        <dbReference type="ARBA" id="ARBA00022543"/>
    </source>
</evidence>
<protein>
    <recommendedName>
        <fullName evidence="3">Blue-light-activated histidine kinase</fullName>
        <ecNumber evidence="2">2.7.13.3</ecNumber>
    </recommendedName>
</protein>
<dbReference type="InterPro" id="IPR011102">
    <property type="entry name" value="Sig_transdc_His_kinase_HWE"/>
</dbReference>
<dbReference type="PROSITE" id="PS50112">
    <property type="entry name" value="PAS"/>
    <property type="match status" value="1"/>
</dbReference>
<dbReference type="EMBL" id="CP045423">
    <property type="protein sequence ID" value="QFU17763.1"/>
    <property type="molecule type" value="Genomic_DNA"/>
</dbReference>
<dbReference type="Gene3D" id="3.30.565.10">
    <property type="entry name" value="Histidine kinase-like ATPase, C-terminal domain"/>
    <property type="match status" value="1"/>
</dbReference>
<proteinExistence type="predicted"/>
<evidence type="ECO:0000256" key="2">
    <source>
        <dbReference type="ARBA" id="ARBA00012438"/>
    </source>
</evidence>
<keyword evidence="9" id="KW-0808">Transferase</keyword>
<evidence type="ECO:0000256" key="13">
    <source>
        <dbReference type="ARBA" id="ARBA00022840"/>
    </source>
</evidence>
<keyword evidence="16" id="KW-0675">Receptor</keyword>
<reference evidence="19 20" key="1">
    <citation type="submission" date="2019-10" db="EMBL/GenBank/DDBJ databases">
        <title>Isolation, Identification of Microvirga thermotolerans HR1, a novel thermophilic bacterium and Comparative Genomics of the genus Microvirga.</title>
        <authorList>
            <person name="Li J."/>
            <person name="Zhang W."/>
            <person name="Lin M."/>
            <person name="Wang J."/>
        </authorList>
    </citation>
    <scope>NUCLEOTIDE SEQUENCE [LARGE SCALE GENOMIC DNA]</scope>
    <source>
        <strain evidence="19 20">HR1</strain>
    </source>
</reference>
<evidence type="ECO:0000256" key="6">
    <source>
        <dbReference type="ARBA" id="ARBA00022606"/>
    </source>
</evidence>
<evidence type="ECO:0000256" key="11">
    <source>
        <dbReference type="ARBA" id="ARBA00022741"/>
    </source>
</evidence>
<dbReference type="Pfam" id="PF07536">
    <property type="entry name" value="HWE_HK"/>
    <property type="match status" value="1"/>
</dbReference>
<keyword evidence="4" id="KW-0600">Photoreceptor protein</keyword>
<keyword evidence="6" id="KW-0716">Sensory transduction</keyword>
<keyword evidence="5" id="KW-0597">Phosphoprotein</keyword>
<keyword evidence="20" id="KW-1185">Reference proteome</keyword>
<evidence type="ECO:0000256" key="1">
    <source>
        <dbReference type="ARBA" id="ARBA00000085"/>
    </source>
</evidence>
<dbReference type="SMART" id="SM00086">
    <property type="entry name" value="PAC"/>
    <property type="match status" value="1"/>
</dbReference>
<keyword evidence="15" id="KW-0843">Virulence</keyword>
<name>A0A5P9JZ91_9HYPH</name>
<dbReference type="Proteomes" id="UP000325614">
    <property type="component" value="Chromosome"/>
</dbReference>
<evidence type="ECO:0000256" key="5">
    <source>
        <dbReference type="ARBA" id="ARBA00022553"/>
    </source>
</evidence>
<evidence type="ECO:0000256" key="14">
    <source>
        <dbReference type="ARBA" id="ARBA00022991"/>
    </source>
</evidence>
<gene>
    <name evidence="19" type="ORF">GDR74_16920</name>
</gene>
<keyword evidence="13" id="KW-0067">ATP-binding</keyword>
<keyword evidence="10" id="KW-0677">Repeat</keyword>
<dbReference type="CDD" id="cd00130">
    <property type="entry name" value="PAS"/>
    <property type="match status" value="1"/>
</dbReference>
<dbReference type="Gene3D" id="3.30.450.20">
    <property type="entry name" value="PAS domain"/>
    <property type="match status" value="2"/>
</dbReference>
<dbReference type="KEGG" id="mico:GDR74_16920"/>
<dbReference type="InterPro" id="IPR000700">
    <property type="entry name" value="PAS-assoc_C"/>
</dbReference>
<feature type="domain" description="PAS" evidence="17">
    <location>
        <begin position="184"/>
        <end position="217"/>
    </location>
</feature>
<dbReference type="NCBIfam" id="TIGR00229">
    <property type="entry name" value="sensory_box"/>
    <property type="match status" value="1"/>
</dbReference>
<evidence type="ECO:0000256" key="16">
    <source>
        <dbReference type="ARBA" id="ARBA00023170"/>
    </source>
</evidence>
<keyword evidence="12" id="KW-0418">Kinase</keyword>
<dbReference type="PANTHER" id="PTHR41523">
    <property type="entry name" value="TWO-COMPONENT SYSTEM SENSOR PROTEIN"/>
    <property type="match status" value="1"/>
</dbReference>
<dbReference type="PANTHER" id="PTHR41523:SF8">
    <property type="entry name" value="ETHYLENE RESPONSE SENSOR PROTEIN"/>
    <property type="match status" value="1"/>
</dbReference>
<dbReference type="SMART" id="SM00911">
    <property type="entry name" value="HWE_HK"/>
    <property type="match status" value="1"/>
</dbReference>